<dbReference type="GO" id="GO:0022627">
    <property type="term" value="C:cytosolic small ribosomal subunit"/>
    <property type="evidence" value="ECO:0007669"/>
    <property type="project" value="TreeGrafter"/>
</dbReference>
<proteinExistence type="inferred from homology"/>
<dbReference type="WBParaSite" id="Hba_14560">
    <property type="protein sequence ID" value="Hba_14560"/>
    <property type="gene ID" value="Hba_14560"/>
</dbReference>
<reference evidence="7" key="1">
    <citation type="submission" date="2016-11" db="UniProtKB">
        <authorList>
            <consortium name="WormBaseParasite"/>
        </authorList>
    </citation>
    <scope>IDENTIFICATION</scope>
</reference>
<evidence type="ECO:0000256" key="5">
    <source>
        <dbReference type="ARBA" id="ARBA00035453"/>
    </source>
</evidence>
<dbReference type="GO" id="GO:0000028">
    <property type="term" value="P:ribosomal small subunit assembly"/>
    <property type="evidence" value="ECO:0007669"/>
    <property type="project" value="TreeGrafter"/>
</dbReference>
<dbReference type="PANTHER" id="PTHR10769:SF3">
    <property type="entry name" value="SMALL RIBOSOMAL SUBUNIT PROTEIN ES28"/>
    <property type="match status" value="1"/>
</dbReference>
<dbReference type="FunFam" id="2.40.50.140:FF:000025">
    <property type="entry name" value="40S ribosomal protein S28"/>
    <property type="match status" value="1"/>
</dbReference>
<dbReference type="Gene3D" id="2.40.50.140">
    <property type="entry name" value="Nucleic acid-binding proteins"/>
    <property type="match status" value="1"/>
</dbReference>
<dbReference type="GO" id="GO:0006412">
    <property type="term" value="P:translation"/>
    <property type="evidence" value="ECO:0007669"/>
    <property type="project" value="InterPro"/>
</dbReference>
<keyword evidence="6" id="KW-1185">Reference proteome</keyword>
<dbReference type="PANTHER" id="PTHR10769">
    <property type="entry name" value="40S RIBOSOMAL PROTEIN S28"/>
    <property type="match status" value="1"/>
</dbReference>
<dbReference type="SUPFAM" id="SSF50249">
    <property type="entry name" value="Nucleic acid-binding proteins"/>
    <property type="match status" value="1"/>
</dbReference>
<keyword evidence="2" id="KW-0689">Ribosomal protein</keyword>
<evidence type="ECO:0000313" key="6">
    <source>
        <dbReference type="Proteomes" id="UP000095283"/>
    </source>
</evidence>
<evidence type="ECO:0000256" key="2">
    <source>
        <dbReference type="ARBA" id="ARBA00022980"/>
    </source>
</evidence>
<name>A0A1I7XAT9_HETBA</name>
<evidence type="ECO:0000313" key="7">
    <source>
        <dbReference type="WBParaSite" id="Hba_14560"/>
    </source>
</evidence>
<accession>A0A1I7XAT9</accession>
<evidence type="ECO:0000256" key="3">
    <source>
        <dbReference type="ARBA" id="ARBA00023274"/>
    </source>
</evidence>
<dbReference type="CDD" id="cd04457">
    <property type="entry name" value="S1_S28E"/>
    <property type="match status" value="1"/>
</dbReference>
<dbReference type="InterPro" id="IPR000289">
    <property type="entry name" value="Ribosomal_eS28"/>
</dbReference>
<protein>
    <recommendedName>
        <fullName evidence="4">Small ribosomal subunit protein eS28</fullName>
    </recommendedName>
    <alternativeName>
        <fullName evidence="5">40S ribosomal protein S28</fullName>
    </alternativeName>
</protein>
<dbReference type="Pfam" id="PF01200">
    <property type="entry name" value="Ribosomal_S28e"/>
    <property type="match status" value="1"/>
</dbReference>
<comment type="similarity">
    <text evidence="1">Belongs to the eukaryotic ribosomal protein eS28 family.</text>
</comment>
<evidence type="ECO:0000256" key="4">
    <source>
        <dbReference type="ARBA" id="ARBA00035146"/>
    </source>
</evidence>
<dbReference type="InterPro" id="IPR012340">
    <property type="entry name" value="NA-bd_OB-fold"/>
</dbReference>
<dbReference type="GO" id="GO:0003735">
    <property type="term" value="F:structural constituent of ribosome"/>
    <property type="evidence" value="ECO:0007669"/>
    <property type="project" value="InterPro"/>
</dbReference>
<dbReference type="AlphaFoldDB" id="A0A1I7XAT9"/>
<dbReference type="GO" id="GO:0030490">
    <property type="term" value="P:maturation of SSU-rRNA"/>
    <property type="evidence" value="ECO:0007669"/>
    <property type="project" value="TreeGrafter"/>
</dbReference>
<dbReference type="Proteomes" id="UP000095283">
    <property type="component" value="Unplaced"/>
</dbReference>
<keyword evidence="3" id="KW-0687">Ribonucleoprotein</keyword>
<organism evidence="6 7">
    <name type="scientific">Heterorhabditis bacteriophora</name>
    <name type="common">Entomopathogenic nematode worm</name>
    <dbReference type="NCBI Taxonomy" id="37862"/>
    <lineage>
        <taxon>Eukaryota</taxon>
        <taxon>Metazoa</taxon>
        <taxon>Ecdysozoa</taxon>
        <taxon>Nematoda</taxon>
        <taxon>Chromadorea</taxon>
        <taxon>Rhabditida</taxon>
        <taxon>Rhabditina</taxon>
        <taxon>Rhabditomorpha</taxon>
        <taxon>Strongyloidea</taxon>
        <taxon>Heterorhabditidae</taxon>
        <taxon>Heterorhabditis</taxon>
    </lineage>
</organism>
<sequence>MSCLVNIASLHAHVYGRNETDLVVDPVMKYYWQIFGSLFLEMNCISKNIIILFTNTGFQDQSYGSSSELGSAFSLPNMGGRMFNELCKLIFSAFMESAECLMELDRKPSVKRCHDETLTEIETANTETGIAMAAKLDRMCGALNFFSGCVRAPIKQDCGSSAWQVIYRVLKDTTNTLMPACQFTGTSTRLLTTDNTSEVISKELNKTLSQLTKNDENINPDFMMTGSYELNTAMTHSDRSLWISSTTPKSTRKTMRKNIVTMDKPVKLARVTKIIGRTGSQGQCTQVRVEFMDDNANRSIIRNVKGPVREGDILTLLEAEREARRLR</sequence>
<dbReference type="HAMAP" id="MF_00292">
    <property type="entry name" value="Ribosomal_eS28"/>
    <property type="match status" value="1"/>
</dbReference>
<evidence type="ECO:0000256" key="1">
    <source>
        <dbReference type="ARBA" id="ARBA00005943"/>
    </source>
</evidence>